<gene>
    <name evidence="1" type="ORF">YBN1229_v1_1973</name>
</gene>
<dbReference type="EMBL" id="LN829119">
    <property type="protein sequence ID" value="CPR19029.1"/>
    <property type="molecule type" value="Genomic_DNA"/>
</dbReference>
<accession>A0A0D6JFY5</accession>
<reference evidence="2" key="1">
    <citation type="submission" date="2015-02" db="EMBL/GenBank/DDBJ databases">
        <authorList>
            <person name="Chooi Y.-H."/>
        </authorList>
    </citation>
    <scope>NUCLEOTIDE SEQUENCE [LARGE SCALE GENOMIC DNA]</scope>
    <source>
        <strain evidence="2">strain Y</strain>
    </source>
</reference>
<dbReference type="KEGG" id="fil:BN1229_v1_1971"/>
<dbReference type="Proteomes" id="UP000033187">
    <property type="component" value="Chromosome 1"/>
</dbReference>
<keyword evidence="2" id="KW-1185">Reference proteome</keyword>
<protein>
    <submittedName>
        <fullName evidence="1">Uncharacterized protein</fullName>
    </submittedName>
</protein>
<dbReference type="KEGG" id="fiy:BN1229_v1_1973"/>
<name>A0A0D6JFY5_9HYPH</name>
<sequence>MLSFAKTLKEAQANKTTVSEIEKLIEGLGPVDELSITQLVKLLEKRDGPAKKAGTAKQIDEDVVSRYVDMLAKSHNDPSRFDLVFDELQTDKQVRLPEIDAIARQFVGGTRAYKKRADALKDIRLRFDAGLAAQRRREASSGIF</sequence>
<evidence type="ECO:0000313" key="2">
    <source>
        <dbReference type="Proteomes" id="UP000033187"/>
    </source>
</evidence>
<dbReference type="AlphaFoldDB" id="A0A0D6JFY5"/>
<organism evidence="1 2">
    <name type="scientific">Candidatus Filomicrobium marinum</name>
    <dbReference type="NCBI Taxonomy" id="1608628"/>
    <lineage>
        <taxon>Bacteria</taxon>
        <taxon>Pseudomonadati</taxon>
        <taxon>Pseudomonadota</taxon>
        <taxon>Alphaproteobacteria</taxon>
        <taxon>Hyphomicrobiales</taxon>
        <taxon>Hyphomicrobiaceae</taxon>
        <taxon>Filomicrobium</taxon>
    </lineage>
</organism>
<proteinExistence type="predicted"/>
<evidence type="ECO:0000313" key="1">
    <source>
        <dbReference type="EMBL" id="CPR19029.1"/>
    </source>
</evidence>